<proteinExistence type="predicted"/>
<name>A0A1B0BPW4_9MUSC</name>
<sequence>MQSKFYCSLALAASVKDSGLLDIHRCRHRRVGRFNDSILLSFDILVEDYTGLYNMAGQVTPFLSSSPITDKKKLRPCESRLHYVITYTFGNEWIIKDNLTKSLCENIPKRTLVEGSLLTLLLSLLVTALIVQAQFLLNSKYFKDCNWASWLEIGIQHDDHDYK</sequence>
<dbReference type="VEuPathDB" id="VectorBase:GPPI036835"/>
<keyword evidence="3" id="KW-1185">Reference proteome</keyword>
<dbReference type="Proteomes" id="UP000092460">
    <property type="component" value="Unassembled WGS sequence"/>
</dbReference>
<evidence type="ECO:0000256" key="1">
    <source>
        <dbReference type="SAM" id="Phobius"/>
    </source>
</evidence>
<feature type="transmembrane region" description="Helical" evidence="1">
    <location>
        <begin position="117"/>
        <end position="137"/>
    </location>
</feature>
<dbReference type="EnsemblMetazoa" id="GPPI036835-RA">
    <property type="protein sequence ID" value="GPPI036835-PA"/>
    <property type="gene ID" value="GPPI036835"/>
</dbReference>
<reference evidence="2" key="2">
    <citation type="submission" date="2020-05" db="UniProtKB">
        <authorList>
            <consortium name="EnsemblMetazoa"/>
        </authorList>
    </citation>
    <scope>IDENTIFICATION</scope>
    <source>
        <strain evidence="2">IAEA</strain>
    </source>
</reference>
<dbReference type="EMBL" id="JXJN01018245">
    <property type="status" value="NOT_ANNOTATED_CDS"/>
    <property type="molecule type" value="Genomic_DNA"/>
</dbReference>
<accession>A0A1B0BPW4</accession>
<evidence type="ECO:0000313" key="2">
    <source>
        <dbReference type="EnsemblMetazoa" id="GPPI036835-PA"/>
    </source>
</evidence>
<evidence type="ECO:0000313" key="3">
    <source>
        <dbReference type="Proteomes" id="UP000092460"/>
    </source>
</evidence>
<organism evidence="2 3">
    <name type="scientific">Glossina palpalis gambiensis</name>
    <dbReference type="NCBI Taxonomy" id="67801"/>
    <lineage>
        <taxon>Eukaryota</taxon>
        <taxon>Metazoa</taxon>
        <taxon>Ecdysozoa</taxon>
        <taxon>Arthropoda</taxon>
        <taxon>Hexapoda</taxon>
        <taxon>Insecta</taxon>
        <taxon>Pterygota</taxon>
        <taxon>Neoptera</taxon>
        <taxon>Endopterygota</taxon>
        <taxon>Diptera</taxon>
        <taxon>Brachycera</taxon>
        <taxon>Muscomorpha</taxon>
        <taxon>Hippoboscoidea</taxon>
        <taxon>Glossinidae</taxon>
        <taxon>Glossina</taxon>
    </lineage>
</organism>
<keyword evidence="1" id="KW-0472">Membrane</keyword>
<reference evidence="3" key="1">
    <citation type="submission" date="2015-01" db="EMBL/GenBank/DDBJ databases">
        <authorList>
            <person name="Aksoy S."/>
            <person name="Warren W."/>
            <person name="Wilson R.K."/>
        </authorList>
    </citation>
    <scope>NUCLEOTIDE SEQUENCE [LARGE SCALE GENOMIC DNA]</scope>
    <source>
        <strain evidence="3">IAEA</strain>
    </source>
</reference>
<keyword evidence="1" id="KW-0812">Transmembrane</keyword>
<dbReference type="AlphaFoldDB" id="A0A1B0BPW4"/>
<protein>
    <submittedName>
        <fullName evidence="2">Uncharacterized protein</fullName>
    </submittedName>
</protein>
<keyword evidence="1" id="KW-1133">Transmembrane helix</keyword>